<dbReference type="PROSITE" id="PS50003">
    <property type="entry name" value="PH_DOMAIN"/>
    <property type="match status" value="2"/>
</dbReference>
<feature type="region of interest" description="Disordered" evidence="1">
    <location>
        <begin position="441"/>
        <end position="463"/>
    </location>
</feature>
<dbReference type="FunFam" id="2.30.29.30:FF:000286">
    <property type="entry name" value="PH-protein kinase domain containing protein"/>
    <property type="match status" value="1"/>
</dbReference>
<protein>
    <recommendedName>
        <fullName evidence="2">PH domain-containing protein</fullName>
    </recommendedName>
</protein>
<dbReference type="SMART" id="SM00233">
    <property type="entry name" value="PH"/>
    <property type="match status" value="2"/>
</dbReference>
<proteinExistence type="predicted"/>
<reference evidence="4" key="1">
    <citation type="journal article" date="2014" name="Proc. Natl. Acad. Sci. U.S.A.">
        <title>Extensive sampling of basidiomycete genomes demonstrates inadequacy of the white-rot/brown-rot paradigm for wood decay fungi.</title>
        <authorList>
            <person name="Riley R."/>
            <person name="Salamov A.A."/>
            <person name="Brown D.W."/>
            <person name="Nagy L.G."/>
            <person name="Floudas D."/>
            <person name="Held B.W."/>
            <person name="Levasseur A."/>
            <person name="Lombard V."/>
            <person name="Morin E."/>
            <person name="Otillar R."/>
            <person name="Lindquist E.A."/>
            <person name="Sun H."/>
            <person name="LaButti K.M."/>
            <person name="Schmutz J."/>
            <person name="Jabbour D."/>
            <person name="Luo H."/>
            <person name="Baker S.E."/>
            <person name="Pisabarro A.G."/>
            <person name="Walton J.D."/>
            <person name="Blanchette R.A."/>
            <person name="Henrissat B."/>
            <person name="Martin F."/>
            <person name="Cullen D."/>
            <person name="Hibbett D.S."/>
            <person name="Grigoriev I.V."/>
        </authorList>
    </citation>
    <scope>NUCLEOTIDE SEQUENCE [LARGE SCALE GENOMIC DNA]</scope>
    <source>
        <strain evidence="4">FD-172 SS1</strain>
    </source>
</reference>
<dbReference type="InParanoid" id="A0A067MUF1"/>
<dbReference type="PANTHER" id="PTHR14336:SF8">
    <property type="entry name" value="PROTEIN OPY1"/>
    <property type="match status" value="1"/>
</dbReference>
<dbReference type="PANTHER" id="PTHR14336">
    <property type="entry name" value="TANDEM PH DOMAIN CONTAINING PROTEIN"/>
    <property type="match status" value="1"/>
</dbReference>
<evidence type="ECO:0000259" key="2">
    <source>
        <dbReference type="PROSITE" id="PS50003"/>
    </source>
</evidence>
<accession>A0A067MUF1</accession>
<gene>
    <name evidence="3" type="ORF">BOTBODRAFT_436287</name>
</gene>
<dbReference type="Pfam" id="PF00169">
    <property type="entry name" value="PH"/>
    <property type="match status" value="2"/>
</dbReference>
<feature type="region of interest" description="Disordered" evidence="1">
    <location>
        <begin position="237"/>
        <end position="257"/>
    </location>
</feature>
<name>A0A067MUF1_BOTB1</name>
<dbReference type="InterPro" id="IPR011993">
    <property type="entry name" value="PH-like_dom_sf"/>
</dbReference>
<dbReference type="InterPro" id="IPR001849">
    <property type="entry name" value="PH_domain"/>
</dbReference>
<dbReference type="SUPFAM" id="SSF50729">
    <property type="entry name" value="PH domain-like"/>
    <property type="match status" value="2"/>
</dbReference>
<keyword evidence="4" id="KW-1185">Reference proteome</keyword>
<feature type="domain" description="PH" evidence="2">
    <location>
        <begin position="75"/>
        <end position="170"/>
    </location>
</feature>
<feature type="compositionally biased region" description="Acidic residues" evidence="1">
    <location>
        <begin position="47"/>
        <end position="57"/>
    </location>
</feature>
<dbReference type="EMBL" id="KL198019">
    <property type="protein sequence ID" value="KDQ19343.1"/>
    <property type="molecule type" value="Genomic_DNA"/>
</dbReference>
<feature type="domain" description="PH" evidence="2">
    <location>
        <begin position="276"/>
        <end position="410"/>
    </location>
</feature>
<dbReference type="Proteomes" id="UP000027195">
    <property type="component" value="Unassembled WGS sequence"/>
</dbReference>
<evidence type="ECO:0000313" key="3">
    <source>
        <dbReference type="EMBL" id="KDQ19343.1"/>
    </source>
</evidence>
<evidence type="ECO:0000256" key="1">
    <source>
        <dbReference type="SAM" id="MobiDB-lite"/>
    </source>
</evidence>
<dbReference type="Gene3D" id="2.30.29.30">
    <property type="entry name" value="Pleckstrin-homology domain (PH domain)/Phosphotyrosine-binding domain (PTB)"/>
    <property type="match status" value="2"/>
</dbReference>
<sequence>MHAPTPPTSILNRRKSQQPPLALSGTESDSDGTSNFSSSYQPPAIGEESDDEEEEESEWKTGADKETIDALKEETVVKSGYLLKKGERRKTWKKRWFVLRTAQLAYYKNEQEYKLLQLLDLRDIHAVSSVCLKRHPNTFGIVTPSRTFYIQAESPASCEAWVRDLNEYRARLKETAPVPIPVATFGPSVSAIAIPSASATNASLSPVPTAAIKTGRRPASLAPSTGALVLPVPVSASLSSASPPSPRNIQFASSDSDDCTVPADEVQRAITRDPSKAILSGYLMKCGNKRRSWRKRWFVLTSQELAYAKSHMDTKLHRKIPLDRIVDAIECTLPAKHHHSIAVATHISGTGAAAQAPFAADTGASGGAGAGNPDISHAFKIITPKRTFVLCAPSEEEEIQWLSAVRALIARRAAPHEQHHSVSGLALPSASITGGGFSASSGGVGGVPVTPRRQDGPASVDRYTSGSRTILNLGVDAPRAMAAAR</sequence>
<dbReference type="OrthoDB" id="2157866at2759"/>
<feature type="region of interest" description="Disordered" evidence="1">
    <location>
        <begin position="1"/>
        <end position="65"/>
    </location>
</feature>
<dbReference type="AlphaFoldDB" id="A0A067MUF1"/>
<organism evidence="3 4">
    <name type="scientific">Botryobasidium botryosum (strain FD-172 SS1)</name>
    <dbReference type="NCBI Taxonomy" id="930990"/>
    <lineage>
        <taxon>Eukaryota</taxon>
        <taxon>Fungi</taxon>
        <taxon>Dikarya</taxon>
        <taxon>Basidiomycota</taxon>
        <taxon>Agaricomycotina</taxon>
        <taxon>Agaricomycetes</taxon>
        <taxon>Cantharellales</taxon>
        <taxon>Botryobasidiaceae</taxon>
        <taxon>Botryobasidium</taxon>
    </lineage>
</organism>
<dbReference type="HOGENOM" id="CLU_029637_0_0_1"/>
<evidence type="ECO:0000313" key="4">
    <source>
        <dbReference type="Proteomes" id="UP000027195"/>
    </source>
</evidence>
<dbReference type="InterPro" id="IPR051707">
    <property type="entry name" value="PI-Interact_SigTrans_Reg"/>
</dbReference>